<dbReference type="Proteomes" id="UP000032141">
    <property type="component" value="Chromosome C1"/>
</dbReference>
<name>A0A0D3ACE8_BRAOL</name>
<evidence type="ECO:0000313" key="1">
    <source>
        <dbReference type="EnsemblPlants" id="Bo1g116010.1"/>
    </source>
</evidence>
<keyword evidence="2" id="KW-1185">Reference proteome</keyword>
<dbReference type="Gramene" id="Bo1g116010.1">
    <property type="protein sequence ID" value="Bo1g116010.1"/>
    <property type="gene ID" value="Bo1g116010"/>
</dbReference>
<proteinExistence type="predicted"/>
<evidence type="ECO:0000313" key="2">
    <source>
        <dbReference type="Proteomes" id="UP000032141"/>
    </source>
</evidence>
<dbReference type="HOGENOM" id="CLU_2253842_0_0_1"/>
<protein>
    <submittedName>
        <fullName evidence="1">Uncharacterized protein</fullName>
    </submittedName>
</protein>
<reference evidence="1" key="2">
    <citation type="submission" date="2015-03" db="UniProtKB">
        <authorList>
            <consortium name="EnsemblPlants"/>
        </authorList>
    </citation>
    <scope>IDENTIFICATION</scope>
</reference>
<sequence>MILYYVDQTTSNLLAMPTGIITADTLKILNGDGDYSVEAIPLDKLTEKEFLVLPAGLPIPEVPLEEVGTKKAKNYFTAPYLFSVYILNKAICEIPQTTMMLGLG</sequence>
<accession>A0A0D3ACE8</accession>
<dbReference type="OMA" id="MILYYVD"/>
<dbReference type="AlphaFoldDB" id="A0A0D3ACE8"/>
<reference evidence="1 2" key="1">
    <citation type="journal article" date="2014" name="Genome Biol.">
        <title>Transcriptome and methylome profiling reveals relics of genome dominance in the mesopolyploid Brassica oleracea.</title>
        <authorList>
            <person name="Parkin I.A."/>
            <person name="Koh C."/>
            <person name="Tang H."/>
            <person name="Robinson S.J."/>
            <person name="Kagale S."/>
            <person name="Clarke W.E."/>
            <person name="Town C.D."/>
            <person name="Nixon J."/>
            <person name="Krishnakumar V."/>
            <person name="Bidwell S.L."/>
            <person name="Denoeud F."/>
            <person name="Belcram H."/>
            <person name="Links M.G."/>
            <person name="Just J."/>
            <person name="Clarke C."/>
            <person name="Bender T."/>
            <person name="Huebert T."/>
            <person name="Mason A.S."/>
            <person name="Pires J.C."/>
            <person name="Barker G."/>
            <person name="Moore J."/>
            <person name="Walley P.G."/>
            <person name="Manoli S."/>
            <person name="Batley J."/>
            <person name="Edwards D."/>
            <person name="Nelson M.N."/>
            <person name="Wang X."/>
            <person name="Paterson A.H."/>
            <person name="King G."/>
            <person name="Bancroft I."/>
            <person name="Chalhoub B."/>
            <person name="Sharpe A.G."/>
        </authorList>
    </citation>
    <scope>NUCLEOTIDE SEQUENCE</scope>
    <source>
        <strain evidence="1 2">cv. TO1000</strain>
    </source>
</reference>
<organism evidence="1 2">
    <name type="scientific">Brassica oleracea var. oleracea</name>
    <dbReference type="NCBI Taxonomy" id="109376"/>
    <lineage>
        <taxon>Eukaryota</taxon>
        <taxon>Viridiplantae</taxon>
        <taxon>Streptophyta</taxon>
        <taxon>Embryophyta</taxon>
        <taxon>Tracheophyta</taxon>
        <taxon>Spermatophyta</taxon>
        <taxon>Magnoliopsida</taxon>
        <taxon>eudicotyledons</taxon>
        <taxon>Gunneridae</taxon>
        <taxon>Pentapetalae</taxon>
        <taxon>rosids</taxon>
        <taxon>malvids</taxon>
        <taxon>Brassicales</taxon>
        <taxon>Brassicaceae</taxon>
        <taxon>Brassiceae</taxon>
        <taxon>Brassica</taxon>
    </lineage>
</organism>
<dbReference type="eggNOG" id="ENOG502SXCC">
    <property type="taxonomic scope" value="Eukaryota"/>
</dbReference>
<dbReference type="EnsemblPlants" id="Bo1g116010.1">
    <property type="protein sequence ID" value="Bo1g116010.1"/>
    <property type="gene ID" value="Bo1g116010"/>
</dbReference>